<dbReference type="AlphaFoldDB" id="A0A7N0SZC9"/>
<dbReference type="EnsemblPlants" id="Kaladp0015s0197.1.v1.1">
    <property type="protein sequence ID" value="Kaladp0015s0197.1.v1.1"/>
    <property type="gene ID" value="Kaladp0015s0197.v1.1"/>
</dbReference>
<reference evidence="2" key="1">
    <citation type="submission" date="2021-01" db="UniProtKB">
        <authorList>
            <consortium name="EnsemblPlants"/>
        </authorList>
    </citation>
    <scope>IDENTIFICATION</scope>
</reference>
<feature type="signal peptide" evidence="1">
    <location>
        <begin position="1"/>
        <end position="16"/>
    </location>
</feature>
<proteinExistence type="predicted"/>
<evidence type="ECO:0000313" key="2">
    <source>
        <dbReference type="EnsemblPlants" id="Kaladp0015s0197.1.v1.1"/>
    </source>
</evidence>
<accession>A0A7N0SZC9</accession>
<keyword evidence="3" id="KW-1185">Reference proteome</keyword>
<organism evidence="2 3">
    <name type="scientific">Kalanchoe fedtschenkoi</name>
    <name type="common">Lavender scallops</name>
    <name type="synonym">South American air plant</name>
    <dbReference type="NCBI Taxonomy" id="63787"/>
    <lineage>
        <taxon>Eukaryota</taxon>
        <taxon>Viridiplantae</taxon>
        <taxon>Streptophyta</taxon>
        <taxon>Embryophyta</taxon>
        <taxon>Tracheophyta</taxon>
        <taxon>Spermatophyta</taxon>
        <taxon>Magnoliopsida</taxon>
        <taxon>eudicotyledons</taxon>
        <taxon>Gunneridae</taxon>
        <taxon>Pentapetalae</taxon>
        <taxon>Saxifragales</taxon>
        <taxon>Crassulaceae</taxon>
        <taxon>Kalanchoe</taxon>
    </lineage>
</organism>
<dbReference type="Proteomes" id="UP000594263">
    <property type="component" value="Unplaced"/>
</dbReference>
<evidence type="ECO:0000313" key="3">
    <source>
        <dbReference type="Proteomes" id="UP000594263"/>
    </source>
</evidence>
<sequence>MLLVLSGLLWLKSLEKESPNHDEERLILQASGVNLLIGASMAFQQFSKRSVWVLNPRARLIPEAMDISLCLRIAKNS</sequence>
<dbReference type="Gramene" id="Kaladp0015s0197.1.v1.1">
    <property type="protein sequence ID" value="Kaladp0015s0197.1.v1.1"/>
    <property type="gene ID" value="Kaladp0015s0197.v1.1"/>
</dbReference>
<evidence type="ECO:0000256" key="1">
    <source>
        <dbReference type="SAM" id="SignalP"/>
    </source>
</evidence>
<feature type="chain" id="PRO_5029855117" evidence="1">
    <location>
        <begin position="17"/>
        <end position="77"/>
    </location>
</feature>
<keyword evidence="1" id="KW-0732">Signal</keyword>
<name>A0A7N0SZC9_KALFE</name>
<protein>
    <submittedName>
        <fullName evidence="2">Uncharacterized protein</fullName>
    </submittedName>
</protein>